<proteinExistence type="predicted"/>
<gene>
    <name evidence="2" type="ORF">GPECTOR_16g571</name>
</gene>
<name>A0A150GKU0_GONPE</name>
<feature type="region of interest" description="Disordered" evidence="1">
    <location>
        <begin position="230"/>
        <end position="278"/>
    </location>
</feature>
<accession>A0A150GKU0</accession>
<organism evidence="2 3">
    <name type="scientific">Gonium pectorale</name>
    <name type="common">Green alga</name>
    <dbReference type="NCBI Taxonomy" id="33097"/>
    <lineage>
        <taxon>Eukaryota</taxon>
        <taxon>Viridiplantae</taxon>
        <taxon>Chlorophyta</taxon>
        <taxon>core chlorophytes</taxon>
        <taxon>Chlorophyceae</taxon>
        <taxon>CS clade</taxon>
        <taxon>Chlamydomonadales</taxon>
        <taxon>Volvocaceae</taxon>
        <taxon>Gonium</taxon>
    </lineage>
</organism>
<keyword evidence="3" id="KW-1185">Reference proteome</keyword>
<dbReference type="Proteomes" id="UP000075714">
    <property type="component" value="Unassembled WGS sequence"/>
</dbReference>
<evidence type="ECO:0000313" key="3">
    <source>
        <dbReference type="Proteomes" id="UP000075714"/>
    </source>
</evidence>
<protein>
    <submittedName>
        <fullName evidence="2">Uncharacterized protein</fullName>
    </submittedName>
</protein>
<reference evidence="3" key="1">
    <citation type="journal article" date="2016" name="Nat. Commun.">
        <title>The Gonium pectorale genome demonstrates co-option of cell cycle regulation during the evolution of multicellularity.</title>
        <authorList>
            <person name="Hanschen E.R."/>
            <person name="Marriage T.N."/>
            <person name="Ferris P.J."/>
            <person name="Hamaji T."/>
            <person name="Toyoda A."/>
            <person name="Fujiyama A."/>
            <person name="Neme R."/>
            <person name="Noguchi H."/>
            <person name="Minakuchi Y."/>
            <person name="Suzuki M."/>
            <person name="Kawai-Toyooka H."/>
            <person name="Smith D.R."/>
            <person name="Sparks H."/>
            <person name="Anderson J."/>
            <person name="Bakaric R."/>
            <person name="Luria V."/>
            <person name="Karger A."/>
            <person name="Kirschner M.W."/>
            <person name="Durand P.M."/>
            <person name="Michod R.E."/>
            <person name="Nozaki H."/>
            <person name="Olson B.J."/>
        </authorList>
    </citation>
    <scope>NUCLEOTIDE SEQUENCE [LARGE SCALE GENOMIC DNA]</scope>
    <source>
        <strain evidence="3">NIES-2863</strain>
    </source>
</reference>
<sequence length="278" mass="29169">MGGVTVGEMGRYWSQKQSASDAAAAAAAEAATSAAFDARVQAMIKEQQAVSRSVQQQLAVMRQRRLAANLEYQALRLPHFTPPRPLALLTAPDGGATFRERLFTRALATSLMAAVGMAAEAEGGDDLPAAAGLLGGAAVESVWCEMGQSRISLQDPPLARLGRGVKDVLDDYDSDDDGRLVWREAEGLLGDLWRLVMAQQDLAAWTPAEAAAELNDAADLEWPLETPRATPDAERAAAGHRSTLATAGTVAPRSGGFGGAGSETSSINIPAARSRSRS</sequence>
<dbReference type="EMBL" id="LSYV01000017">
    <property type="protein sequence ID" value="KXZ50398.1"/>
    <property type="molecule type" value="Genomic_DNA"/>
</dbReference>
<evidence type="ECO:0000313" key="2">
    <source>
        <dbReference type="EMBL" id="KXZ50398.1"/>
    </source>
</evidence>
<comment type="caution">
    <text evidence="2">The sequence shown here is derived from an EMBL/GenBank/DDBJ whole genome shotgun (WGS) entry which is preliminary data.</text>
</comment>
<dbReference type="AlphaFoldDB" id="A0A150GKU0"/>
<evidence type="ECO:0000256" key="1">
    <source>
        <dbReference type="SAM" id="MobiDB-lite"/>
    </source>
</evidence>